<gene>
    <name evidence="2" type="ORF">CINCED_3A006862</name>
</gene>
<feature type="signal peptide" evidence="1">
    <location>
        <begin position="1"/>
        <end position="18"/>
    </location>
</feature>
<feature type="chain" id="PRO_5022876888" evidence="1">
    <location>
        <begin position="19"/>
        <end position="909"/>
    </location>
</feature>
<keyword evidence="3" id="KW-1185">Reference proteome</keyword>
<evidence type="ECO:0000256" key="1">
    <source>
        <dbReference type="SAM" id="SignalP"/>
    </source>
</evidence>
<dbReference type="AlphaFoldDB" id="A0A5E4MWQ7"/>
<protein>
    <submittedName>
        <fullName evidence="2">Uncharacterized protein</fullName>
    </submittedName>
</protein>
<dbReference type="Proteomes" id="UP000325440">
    <property type="component" value="Unassembled WGS sequence"/>
</dbReference>
<accession>A0A5E4MWQ7</accession>
<proteinExistence type="predicted"/>
<dbReference type="OrthoDB" id="6625707at2759"/>
<keyword evidence="1" id="KW-0732">Signal</keyword>
<dbReference type="EMBL" id="CABPRJ010001429">
    <property type="protein sequence ID" value="VVC35979.1"/>
    <property type="molecule type" value="Genomic_DNA"/>
</dbReference>
<evidence type="ECO:0000313" key="2">
    <source>
        <dbReference type="EMBL" id="VVC35979.1"/>
    </source>
</evidence>
<evidence type="ECO:0000313" key="3">
    <source>
        <dbReference type="Proteomes" id="UP000325440"/>
    </source>
</evidence>
<sequence length="909" mass="106655">MIVIPLILIQMMLQFTVASKIEINLNKIFTLQNSLHELCKVSTCETDNSSKVELNNVSCIIYFYDVEGNKLKENETKLIYRNFVAKLFICINCTFAVWVHNKLQHFLVTNLLHLSQSKYSVRENFLQISSTVDSLNKIMEHTKQFINILFNFMNILTYSVLINIDLLKSLLALCFKFNYINILIFNNENYLVDNFISKEVLIQINDIQRILAYNCQLPIIIYDSKHFYGFPKYELDLNDDTIQIFLDSLTGIDFDEPTMNCDLYTMLLGDIIMNQNDISSDEISAVLFHFECGEVSAKQFFVEIEQSHDLEVIYWYMKAVYNAIMQIIFLKINIHFGLEIGIKELSVEVINIFEEFNFLFSFYTGLVPELVNGFYNLNDETEFKSSRMEKIKNGIELYLESIQKDNHLKKSQLPFVEVRADRIESTTIDEFMFAMAEHITKYKCFVRLFESLNTEYTRYYSPLMNKIKKINSFMHINLCTKYKFVEKSVVTLDAPSLSPWIIEPLNGNIRGNQDNCNYLKNMYQFSYEHFQALSTNSLSSDINTDHCKEVGRNLYHAIYYISFIITKNDDMSLLEITYNLISVELFTKGNLNRKVLCTDLERLLCVIITQLNSYMLEYCTSTSSDYNPLLIDDEPINPINTDDFLKKIDISAIVNTTLPNLDALFNAYENTYPNIKAYDNVIQFYWNGECKSISQIFANLNNIILGSSYIYAFYDIYFKFFLAVIYYETKTLFNTLESIYKETKAVDSSAQFNFKTSMSKIINKNIINDNFFPEHFKKTIDYYHEYCLNMHFDILYRGMFIGQGYKIIEDNFKLFGVEINLNENKLVTPFFENKSSNRTFSSQRKSFTENNISPKYCIHDVMTGKKLAYTKVNEFIKLTEEIQPAVEVVKKIFDKFTKYYHVLPKYLLR</sequence>
<organism evidence="2 3">
    <name type="scientific">Cinara cedri</name>
    <dbReference type="NCBI Taxonomy" id="506608"/>
    <lineage>
        <taxon>Eukaryota</taxon>
        <taxon>Metazoa</taxon>
        <taxon>Ecdysozoa</taxon>
        <taxon>Arthropoda</taxon>
        <taxon>Hexapoda</taxon>
        <taxon>Insecta</taxon>
        <taxon>Pterygota</taxon>
        <taxon>Neoptera</taxon>
        <taxon>Paraneoptera</taxon>
        <taxon>Hemiptera</taxon>
        <taxon>Sternorrhyncha</taxon>
        <taxon>Aphidomorpha</taxon>
        <taxon>Aphidoidea</taxon>
        <taxon>Aphididae</taxon>
        <taxon>Lachninae</taxon>
        <taxon>Cinara</taxon>
    </lineage>
</organism>
<name>A0A5E4MWQ7_9HEMI</name>
<reference evidence="2 3" key="1">
    <citation type="submission" date="2019-08" db="EMBL/GenBank/DDBJ databases">
        <authorList>
            <person name="Alioto T."/>
            <person name="Alioto T."/>
            <person name="Gomez Garrido J."/>
        </authorList>
    </citation>
    <scope>NUCLEOTIDE SEQUENCE [LARGE SCALE GENOMIC DNA]</scope>
</reference>